<dbReference type="SUPFAM" id="SSF48264">
    <property type="entry name" value="Cytochrome P450"/>
    <property type="match status" value="1"/>
</dbReference>
<dbReference type="EMBL" id="JAENHP010000010">
    <property type="protein sequence ID" value="MBM2619512.1"/>
    <property type="molecule type" value="Genomic_DNA"/>
</dbReference>
<reference evidence="3 4" key="1">
    <citation type="submission" date="2021-01" db="EMBL/GenBank/DDBJ databases">
        <title>Actinoplanes sp. nov. LDG1-06 isolated from lichen.</title>
        <authorList>
            <person name="Saeng-In P."/>
            <person name="Phongsopitanun W."/>
            <person name="Kanchanasin P."/>
            <person name="Yuki M."/>
            <person name="Kudo T."/>
            <person name="Ohkuma M."/>
            <person name="Tanasupawat S."/>
        </authorList>
    </citation>
    <scope>NUCLEOTIDE SEQUENCE [LARGE SCALE GENOMIC DNA]</scope>
    <source>
        <strain evidence="3 4">LDG1-06</strain>
    </source>
</reference>
<dbReference type="Pfam" id="PF00067">
    <property type="entry name" value="p450"/>
    <property type="match status" value="1"/>
</dbReference>
<dbReference type="RefSeq" id="WP_203379496.1">
    <property type="nucleotide sequence ID" value="NZ_JAENHP010000010.1"/>
</dbReference>
<comment type="similarity">
    <text evidence="1 2">Belongs to the cytochrome P450 family.</text>
</comment>
<evidence type="ECO:0000313" key="4">
    <source>
        <dbReference type="Proteomes" id="UP000632138"/>
    </source>
</evidence>
<dbReference type="Gene3D" id="1.10.630.10">
    <property type="entry name" value="Cytochrome P450"/>
    <property type="match status" value="1"/>
</dbReference>
<evidence type="ECO:0000256" key="2">
    <source>
        <dbReference type="RuleBase" id="RU000461"/>
    </source>
</evidence>
<protein>
    <submittedName>
        <fullName evidence="3">Cytochrome P450</fullName>
    </submittedName>
</protein>
<organism evidence="3 4">
    <name type="scientific">Paractinoplanes ovalisporus</name>
    <dbReference type="NCBI Taxonomy" id="2810368"/>
    <lineage>
        <taxon>Bacteria</taxon>
        <taxon>Bacillati</taxon>
        <taxon>Actinomycetota</taxon>
        <taxon>Actinomycetes</taxon>
        <taxon>Micromonosporales</taxon>
        <taxon>Micromonosporaceae</taxon>
        <taxon>Paractinoplanes</taxon>
    </lineage>
</organism>
<dbReference type="PROSITE" id="PS00086">
    <property type="entry name" value="CYTOCHROME_P450"/>
    <property type="match status" value="1"/>
</dbReference>
<evidence type="ECO:0000313" key="3">
    <source>
        <dbReference type="EMBL" id="MBM2619512.1"/>
    </source>
</evidence>
<comment type="caution">
    <text evidence="3">The sequence shown here is derived from an EMBL/GenBank/DDBJ whole genome shotgun (WGS) entry which is preliminary data.</text>
</comment>
<dbReference type="InterPro" id="IPR001128">
    <property type="entry name" value="Cyt_P450"/>
</dbReference>
<keyword evidence="2" id="KW-0560">Oxidoreductase</keyword>
<name>A0ABS2AI49_9ACTN</name>
<dbReference type="PRINTS" id="PR00359">
    <property type="entry name" value="BP450"/>
</dbReference>
<proteinExistence type="inferred from homology"/>
<gene>
    <name evidence="3" type="ORF">JIG36_28555</name>
</gene>
<dbReference type="InterPro" id="IPR036396">
    <property type="entry name" value="Cyt_P450_sf"/>
</dbReference>
<keyword evidence="2" id="KW-0408">Iron</keyword>
<keyword evidence="2" id="KW-0349">Heme</keyword>
<evidence type="ECO:0000256" key="1">
    <source>
        <dbReference type="ARBA" id="ARBA00010617"/>
    </source>
</evidence>
<keyword evidence="2" id="KW-0503">Monooxygenase</keyword>
<sequence>MTGGTLTKYWMFSDEYVQDPYPFLERLRAEQPVCKVETPDGVRAWMITRHDDVKAALSDPRMSRDIKKLYAALGRQVGQTITPADEISNHLANSDPPRHTPLRKALTFAFTPKRVRGLQDGFEQIVDDLLDNMVRQDERDLVAGLNEPLPIIAIAQLMGVPETDWSQFLVWTDTLRRVDASDPTGIIARHTRELSDYLKTLIAAKQRDPSDDLISALVHAEGDKRLSPAETLSTAFALMTGGNDTTTSLLNGSFAALLTHPGEARKLTADFSLLPNAVEELLRFTSPLINSLQRVTTEPVEMHGVTVPADEIVIISLASANHDPSAFPDRPDQLDVTRARPAHLSFGHGIHYCLGSHMSKSLTEIAIRRVYERFPGVRLAVHPSELRYRPGLMVRPLAALPVVLGSQAS</sequence>
<keyword evidence="2" id="KW-0479">Metal-binding</keyword>
<dbReference type="InterPro" id="IPR017972">
    <property type="entry name" value="Cyt_P450_CS"/>
</dbReference>
<dbReference type="CDD" id="cd11029">
    <property type="entry name" value="CYP107-like"/>
    <property type="match status" value="1"/>
</dbReference>
<dbReference type="Proteomes" id="UP000632138">
    <property type="component" value="Unassembled WGS sequence"/>
</dbReference>
<keyword evidence="4" id="KW-1185">Reference proteome</keyword>
<dbReference type="PANTHER" id="PTHR46696">
    <property type="entry name" value="P450, PUTATIVE (EUROFUNG)-RELATED"/>
    <property type="match status" value="1"/>
</dbReference>
<accession>A0ABS2AI49</accession>
<dbReference type="PANTHER" id="PTHR46696:SF1">
    <property type="entry name" value="CYTOCHROME P450 YJIB-RELATED"/>
    <property type="match status" value="1"/>
</dbReference>
<dbReference type="InterPro" id="IPR002397">
    <property type="entry name" value="Cyt_P450_B"/>
</dbReference>